<feature type="transmembrane region" description="Helical" evidence="10">
    <location>
        <begin position="749"/>
        <end position="770"/>
    </location>
</feature>
<keyword evidence="6" id="KW-0547">Nucleotide-binding</keyword>
<evidence type="ECO:0000259" key="11">
    <source>
        <dbReference type="PROSITE" id="PS50893"/>
    </source>
</evidence>
<feature type="transmembrane region" description="Helical" evidence="10">
    <location>
        <begin position="201"/>
        <end position="226"/>
    </location>
</feature>
<proteinExistence type="inferred from homology"/>
<dbReference type="Ensembl" id="ENSSPUT00000016621.1">
    <property type="protein sequence ID" value="ENSSPUP00000015586.1"/>
    <property type="gene ID" value="ENSSPUG00000011945.1"/>
</dbReference>
<dbReference type="Pfam" id="PF00005">
    <property type="entry name" value="ABC_tran"/>
    <property type="match status" value="2"/>
</dbReference>
<name>A0A8D0GY81_SPHPU</name>
<dbReference type="GO" id="GO:0016887">
    <property type="term" value="F:ATP hydrolysis activity"/>
    <property type="evidence" value="ECO:0007669"/>
    <property type="project" value="InterPro"/>
</dbReference>
<feature type="transmembrane region" description="Helical" evidence="10">
    <location>
        <begin position="798"/>
        <end position="817"/>
    </location>
</feature>
<feature type="transmembrane region" description="Helical" evidence="10">
    <location>
        <begin position="868"/>
        <end position="886"/>
    </location>
</feature>
<feature type="transmembrane region" description="Helical" evidence="10">
    <location>
        <begin position="270"/>
        <end position="291"/>
    </location>
</feature>
<dbReference type="GO" id="GO:0005886">
    <property type="term" value="C:plasma membrane"/>
    <property type="evidence" value="ECO:0007669"/>
    <property type="project" value="UniProtKB-ARBA"/>
</dbReference>
<dbReference type="SUPFAM" id="SSF52540">
    <property type="entry name" value="P-loop containing nucleoside triphosphate hydrolases"/>
    <property type="match status" value="2"/>
</dbReference>
<dbReference type="InterPro" id="IPR026082">
    <property type="entry name" value="ABCA"/>
</dbReference>
<dbReference type="FunFam" id="3.40.50.300:FF:000436">
    <property type="entry name" value="ATP binding cassette subfamily A member 9"/>
    <property type="match status" value="1"/>
</dbReference>
<dbReference type="Gene3D" id="3.40.50.300">
    <property type="entry name" value="P-loop containing nucleotide triphosphate hydrolases"/>
    <property type="match status" value="2"/>
</dbReference>
<evidence type="ECO:0000256" key="5">
    <source>
        <dbReference type="ARBA" id="ARBA00022737"/>
    </source>
</evidence>
<organism evidence="12 13">
    <name type="scientific">Sphenodon punctatus</name>
    <name type="common">Tuatara</name>
    <name type="synonym">Hatteria punctata</name>
    <dbReference type="NCBI Taxonomy" id="8508"/>
    <lineage>
        <taxon>Eukaryota</taxon>
        <taxon>Metazoa</taxon>
        <taxon>Chordata</taxon>
        <taxon>Craniata</taxon>
        <taxon>Vertebrata</taxon>
        <taxon>Euteleostomi</taxon>
        <taxon>Lepidosauria</taxon>
        <taxon>Sphenodontia</taxon>
        <taxon>Sphenodontidae</taxon>
        <taxon>Sphenodon</taxon>
    </lineage>
</organism>
<reference evidence="12" key="2">
    <citation type="submission" date="2025-09" db="UniProtKB">
        <authorList>
            <consortium name="Ensembl"/>
        </authorList>
    </citation>
    <scope>IDENTIFICATION</scope>
</reference>
<keyword evidence="5" id="KW-0677">Repeat</keyword>
<comment type="similarity">
    <text evidence="2">Belongs to the ABC transporter superfamily. ABCA family.</text>
</comment>
<evidence type="ECO:0000256" key="9">
    <source>
        <dbReference type="ARBA" id="ARBA00023136"/>
    </source>
</evidence>
<dbReference type="FunFam" id="3.40.50.300:FF:000335">
    <property type="entry name" value="ATP binding cassette subfamily A member 5"/>
    <property type="match status" value="1"/>
</dbReference>
<evidence type="ECO:0000256" key="1">
    <source>
        <dbReference type="ARBA" id="ARBA00004141"/>
    </source>
</evidence>
<protein>
    <submittedName>
        <fullName evidence="12">ATP binding cassette subfamily A member 10</fullName>
    </submittedName>
</protein>
<evidence type="ECO:0000256" key="8">
    <source>
        <dbReference type="ARBA" id="ARBA00022989"/>
    </source>
</evidence>
<dbReference type="CDD" id="cd03263">
    <property type="entry name" value="ABC_subfamily_A"/>
    <property type="match status" value="1"/>
</dbReference>
<dbReference type="PROSITE" id="PS50893">
    <property type="entry name" value="ABC_TRANSPORTER_2"/>
    <property type="match status" value="2"/>
</dbReference>
<evidence type="ECO:0000256" key="7">
    <source>
        <dbReference type="ARBA" id="ARBA00022840"/>
    </source>
</evidence>
<feature type="transmembrane region" description="Helical" evidence="10">
    <location>
        <begin position="359"/>
        <end position="378"/>
    </location>
</feature>
<dbReference type="InterPro" id="IPR027417">
    <property type="entry name" value="P-loop_NTPase"/>
</dbReference>
<dbReference type="OMA" id="GVCYHMP"/>
<dbReference type="GO" id="GO:0005524">
    <property type="term" value="F:ATP binding"/>
    <property type="evidence" value="ECO:0007669"/>
    <property type="project" value="UniProtKB-KW"/>
</dbReference>
<dbReference type="GeneTree" id="ENSGT00940000162673"/>
<dbReference type="PANTHER" id="PTHR19229:SF274">
    <property type="entry name" value="ABC-TYPE ORGANIC ANION TRANSPORTER ABCA8"/>
    <property type="match status" value="1"/>
</dbReference>
<feature type="domain" description="ABC transporter" evidence="11">
    <location>
        <begin position="954"/>
        <end position="1192"/>
    </location>
</feature>
<keyword evidence="9 10" id="KW-0472">Membrane</keyword>
<evidence type="ECO:0000313" key="12">
    <source>
        <dbReference type="Ensembl" id="ENSSPUP00000015586.1"/>
    </source>
</evidence>
<evidence type="ECO:0000256" key="2">
    <source>
        <dbReference type="ARBA" id="ARBA00008869"/>
    </source>
</evidence>
<evidence type="ECO:0000313" key="13">
    <source>
        <dbReference type="Proteomes" id="UP000694392"/>
    </source>
</evidence>
<dbReference type="PANTHER" id="PTHR19229">
    <property type="entry name" value="ATP-BINDING CASSETTE TRANSPORTER SUBFAMILY A ABCA"/>
    <property type="match status" value="1"/>
</dbReference>
<comment type="subcellular location">
    <subcellularLocation>
        <location evidence="1">Membrane</location>
        <topology evidence="1">Multi-pass membrane protein</topology>
    </subcellularLocation>
</comment>
<keyword evidence="3" id="KW-0813">Transport</keyword>
<dbReference type="Pfam" id="PF12698">
    <property type="entry name" value="ABC2_membrane_3"/>
    <property type="match status" value="1"/>
</dbReference>
<dbReference type="SMART" id="SM00382">
    <property type="entry name" value="AAA"/>
    <property type="match status" value="2"/>
</dbReference>
<dbReference type="PROSITE" id="PS00211">
    <property type="entry name" value="ABC_TRANSPORTER_1"/>
    <property type="match status" value="1"/>
</dbReference>
<gene>
    <name evidence="12" type="primary">ABCA10</name>
</gene>
<dbReference type="InterPro" id="IPR003439">
    <property type="entry name" value="ABC_transporter-like_ATP-bd"/>
</dbReference>
<sequence>PFGRALQLSQEEWLLSLVIPLLLLLYIAFWDSQYLESPPINLGRLDEFNASEYALRYAPVTEATKEIMKKVASGPIMNGMFSPLGPRLQLHFPHSLCSIRILRMDFTCVESLDINYGLCRCVQYLITSITSNHSVTEELRSVTAVQMRLPPMRFLYRMNHDIFVVLTVMSFTPLMYFLSLNVTKEKKKFKDLMKMMGLQDFAFWLSWGLLYSSYILILSILLTFILKYNTFITQTSHSVIFFLFFLYGNSQISLAFLLSSLLKKPKLTGIVGFLLTLSFGSLGLTVLYHLIPAPLEWILGVFYKYGMRHSCFFFLKSTYWFRKRRRYDNEVLGQEQNSDQALDDSVEEVPAEFCGKEGAVWLGGFTLCFLAGLVLSIYEGQITALLGHNGAGKSTLLNILSGLCPPSAGSATIYNHRLSEMEDLEEIWKIIGVCPQFDIEFELLTVKENLKVFAKIKGIRPKEVEQEVKKVLIMLKMQDVEDRRANKLSGGQKRKLTLAIAILGDPKVRLFSTCGYETQHPGRRSNVQLLVLNLAQHFERTAFHHLPTISSLFYRKAFISNGRLKCVGSSFFLKRKWGIGYHLSMHITDSHVSETITSLVKQHVPNAKLSGQSEEELIYTLPFENVEKFPGKLEEKRGNDFSPDEMEQGILSLSDTGKATVSGIALWRQQVCAMARMRFLKLKHEGKTLRSITQSDILLLIQLLISHILCLQHFRFTIMCNAKRSNCFPVLMNVISNTLLRNFNSTQHIHMMTPSFAFPLIGMCAILSGLPKAHSQLWTSGIYPSAYWCGQALVDIPLYWALFLSATGILCLLYYANGNHTSRHYERLAGNARSLTCWTCKNYVALNGRTNLGLWIKDAEQIFKNEHCHLLVFQPFAHCLIFIFILRCLEQKCGRKTMRLDPVFRISPRKEIVQKNPEGPEGEDADVQAERVRTESVLIHQTQEEEPVICVSSLRKEYSDKKSCFPFKKQKTVATRNISFCVKKGEVLGLLGPNGAGKTTTMSMIIGDSSPTAGQVGETRGEPTGFLFGHTPGFLGYSPQGTPLWSNLTVQEHLEIYAAVKGLRKEDTAITIKRVVDALKLQEYLQKPARKLPPGISRKVCFALSMLGRPTVVLWDEPSTGMDPAGQQQIWKAIRATLKNKEQGAILTTHYMKEAEAVCDRVAIMVSGQLRSIGSIQYLKSKFGKDYLLEIKVRDPEQVELLHAEIVKLFPLAARQERYSSLMVYKIPTENLQPLSQAFSNLEAAKKTFDFEEYSLSQSTLEQVRCPVCILSR</sequence>
<dbReference type="InterPro" id="IPR013525">
    <property type="entry name" value="ABC2_TM"/>
</dbReference>
<dbReference type="Proteomes" id="UP000694392">
    <property type="component" value="Unplaced"/>
</dbReference>
<keyword evidence="13" id="KW-1185">Reference proteome</keyword>
<feature type="transmembrane region" description="Helical" evidence="10">
    <location>
        <begin position="162"/>
        <end position="180"/>
    </location>
</feature>
<dbReference type="Pfam" id="PF23321">
    <property type="entry name" value="R1_ABCA1"/>
    <property type="match status" value="1"/>
</dbReference>
<dbReference type="GO" id="GO:0140359">
    <property type="term" value="F:ABC-type transporter activity"/>
    <property type="evidence" value="ECO:0007669"/>
    <property type="project" value="InterPro"/>
</dbReference>
<keyword evidence="7" id="KW-0067">ATP-binding</keyword>
<accession>A0A8D0GY81</accession>
<keyword evidence="8 10" id="KW-1133">Transmembrane helix</keyword>
<feature type="domain" description="ABC transporter" evidence="11">
    <location>
        <begin position="355"/>
        <end position="586"/>
    </location>
</feature>
<dbReference type="GO" id="GO:0005319">
    <property type="term" value="F:lipid transporter activity"/>
    <property type="evidence" value="ECO:0007669"/>
    <property type="project" value="TreeGrafter"/>
</dbReference>
<evidence type="ECO:0000256" key="4">
    <source>
        <dbReference type="ARBA" id="ARBA00022692"/>
    </source>
</evidence>
<reference evidence="12" key="1">
    <citation type="submission" date="2025-08" db="UniProtKB">
        <authorList>
            <consortium name="Ensembl"/>
        </authorList>
    </citation>
    <scope>IDENTIFICATION</scope>
</reference>
<evidence type="ECO:0000256" key="6">
    <source>
        <dbReference type="ARBA" id="ARBA00022741"/>
    </source>
</evidence>
<dbReference type="InterPro" id="IPR017871">
    <property type="entry name" value="ABC_transporter-like_CS"/>
</dbReference>
<keyword evidence="4 10" id="KW-0812">Transmembrane</keyword>
<feature type="transmembrane region" description="Helical" evidence="10">
    <location>
        <begin position="238"/>
        <end position="258"/>
    </location>
</feature>
<evidence type="ECO:0000256" key="3">
    <source>
        <dbReference type="ARBA" id="ARBA00022448"/>
    </source>
</evidence>
<dbReference type="AlphaFoldDB" id="A0A8D0GY81"/>
<evidence type="ECO:0000256" key="10">
    <source>
        <dbReference type="SAM" id="Phobius"/>
    </source>
</evidence>
<dbReference type="InterPro" id="IPR056264">
    <property type="entry name" value="R2_ABCA1-4-like"/>
</dbReference>
<dbReference type="InterPro" id="IPR003593">
    <property type="entry name" value="AAA+_ATPase"/>
</dbReference>
<feature type="transmembrane region" description="Helical" evidence="10">
    <location>
        <begin position="12"/>
        <end position="29"/>
    </location>
</feature>